<dbReference type="AlphaFoldDB" id="A0A8D8ZMH2"/>
<accession>A0A8D8ZMH2</accession>
<reference evidence="1" key="1">
    <citation type="submission" date="2021-05" db="EMBL/GenBank/DDBJ databases">
        <authorList>
            <person name="Alioto T."/>
            <person name="Alioto T."/>
            <person name="Gomez Garrido J."/>
        </authorList>
    </citation>
    <scope>NUCLEOTIDE SEQUENCE</scope>
</reference>
<name>A0A8D8ZMH2_9HEMI</name>
<protein>
    <submittedName>
        <fullName evidence="1">Uncharacterized protein</fullName>
    </submittedName>
</protein>
<evidence type="ECO:0000313" key="1">
    <source>
        <dbReference type="EMBL" id="CAG6749739.1"/>
    </source>
</evidence>
<organism evidence="1">
    <name type="scientific">Cacopsylla melanoneura</name>
    <dbReference type="NCBI Taxonomy" id="428564"/>
    <lineage>
        <taxon>Eukaryota</taxon>
        <taxon>Metazoa</taxon>
        <taxon>Ecdysozoa</taxon>
        <taxon>Arthropoda</taxon>
        <taxon>Hexapoda</taxon>
        <taxon>Insecta</taxon>
        <taxon>Pterygota</taxon>
        <taxon>Neoptera</taxon>
        <taxon>Paraneoptera</taxon>
        <taxon>Hemiptera</taxon>
        <taxon>Sternorrhyncha</taxon>
        <taxon>Psylloidea</taxon>
        <taxon>Psyllidae</taxon>
        <taxon>Psyllinae</taxon>
        <taxon>Cacopsylla</taxon>
    </lineage>
</organism>
<dbReference type="EMBL" id="HBUF01524303">
    <property type="protein sequence ID" value="CAG6749739.1"/>
    <property type="molecule type" value="Transcribed_RNA"/>
</dbReference>
<sequence>MGGTLDGKELNLFELNTEVEGCTVDVKALNLFGKTKLEVLEGGVLEVKGLNGLNTDGLGILFVKGEYLFELNADGVVVDVNKLNRFELNPGVEDTVEGKGLGAGELLGFG</sequence>
<proteinExistence type="predicted"/>